<evidence type="ECO:0000313" key="6">
    <source>
        <dbReference type="EMBL" id="CDO52332.1"/>
    </source>
</evidence>
<proteinExistence type="predicted"/>
<evidence type="ECO:0000256" key="3">
    <source>
        <dbReference type="ARBA" id="ARBA00023128"/>
    </source>
</evidence>
<dbReference type="GO" id="GO:0005739">
    <property type="term" value="C:mitochondrion"/>
    <property type="evidence" value="ECO:0007669"/>
    <property type="project" value="UniProtKB-SubCell"/>
</dbReference>
<dbReference type="SMART" id="SM00916">
    <property type="entry name" value="L51_S25_CI-B8"/>
    <property type="match status" value="1"/>
</dbReference>
<reference evidence="6" key="1">
    <citation type="submission" date="2014-03" db="EMBL/GenBank/DDBJ databases">
        <authorList>
            <person name="Casaregola S."/>
        </authorList>
    </citation>
    <scope>NUCLEOTIDE SEQUENCE [LARGE SCALE GENOMIC DNA]</scope>
    <source>
        <strain evidence="6">CLIB 918</strain>
    </source>
</reference>
<evidence type="ECO:0000259" key="5">
    <source>
        <dbReference type="SMART" id="SM00916"/>
    </source>
</evidence>
<dbReference type="GO" id="GO:1990904">
    <property type="term" value="C:ribonucleoprotein complex"/>
    <property type="evidence" value="ECO:0007669"/>
    <property type="project" value="UniProtKB-KW"/>
</dbReference>
<dbReference type="InterPro" id="IPR040049">
    <property type="entry name" value="Ribosomal_mS25/mL61"/>
</dbReference>
<dbReference type="SUPFAM" id="SSF52833">
    <property type="entry name" value="Thioredoxin-like"/>
    <property type="match status" value="1"/>
</dbReference>
<dbReference type="InterPro" id="IPR007741">
    <property type="entry name" value="Ribosomal_mL43/mS25/NADH_DH"/>
</dbReference>
<dbReference type="GO" id="GO:0003735">
    <property type="term" value="F:structural constituent of ribosome"/>
    <property type="evidence" value="ECO:0007669"/>
    <property type="project" value="InterPro"/>
</dbReference>
<protein>
    <submittedName>
        <fullName evidence="6">Similar to Saccharomyces cerevisiae YKL167C MRP49 Mitochondrial ribosomal protein of the large subunit</fullName>
    </submittedName>
</protein>
<dbReference type="Gene3D" id="3.40.30.10">
    <property type="entry name" value="Glutaredoxin"/>
    <property type="match status" value="1"/>
</dbReference>
<organism evidence="6 7">
    <name type="scientific">Geotrichum candidum</name>
    <name type="common">Oospora lactis</name>
    <name type="synonym">Dipodascus geotrichum</name>
    <dbReference type="NCBI Taxonomy" id="1173061"/>
    <lineage>
        <taxon>Eukaryota</taxon>
        <taxon>Fungi</taxon>
        <taxon>Dikarya</taxon>
        <taxon>Ascomycota</taxon>
        <taxon>Saccharomycotina</taxon>
        <taxon>Dipodascomycetes</taxon>
        <taxon>Dipodascales</taxon>
        <taxon>Dipodascaceae</taxon>
        <taxon>Geotrichum</taxon>
    </lineage>
</organism>
<dbReference type="InterPro" id="IPR036249">
    <property type="entry name" value="Thioredoxin-like_sf"/>
</dbReference>
<evidence type="ECO:0000313" key="7">
    <source>
        <dbReference type="Proteomes" id="UP000242525"/>
    </source>
</evidence>
<evidence type="ECO:0000256" key="4">
    <source>
        <dbReference type="ARBA" id="ARBA00023274"/>
    </source>
</evidence>
<evidence type="ECO:0000256" key="2">
    <source>
        <dbReference type="ARBA" id="ARBA00022980"/>
    </source>
</evidence>
<accession>A0A0J9X6B7</accession>
<dbReference type="PANTHER" id="PTHR13274">
    <property type="entry name" value="MITOCHONDRIAL RIBOSOMAL PROTEIN S25"/>
    <property type="match status" value="1"/>
</dbReference>
<gene>
    <name evidence="6" type="ORF">BN980_GECA03s00274g</name>
</gene>
<comment type="caution">
    <text evidence="6">The sequence shown here is derived from an EMBL/GenBank/DDBJ whole genome shotgun (WGS) entry which is preliminary data.</text>
</comment>
<keyword evidence="7" id="KW-1185">Reference proteome</keyword>
<name>A0A0J9X6B7_GEOCN</name>
<keyword evidence="2 6" id="KW-0689">Ribosomal protein</keyword>
<dbReference type="EMBL" id="CCBN010000003">
    <property type="protein sequence ID" value="CDO52332.1"/>
    <property type="molecule type" value="Genomic_DNA"/>
</dbReference>
<dbReference type="OrthoDB" id="1696305at2759"/>
<dbReference type="PANTHER" id="PTHR13274:SF2">
    <property type="entry name" value="SMALL RIBOSOMAL SUBUNIT PROTEIN MS25"/>
    <property type="match status" value="1"/>
</dbReference>
<dbReference type="STRING" id="1173061.A0A0J9X6B7"/>
<keyword evidence="4" id="KW-0687">Ribonucleoprotein</keyword>
<feature type="domain" description="Ribosomal protein/NADH dehydrogenase" evidence="5">
    <location>
        <begin position="41"/>
        <end position="122"/>
    </location>
</feature>
<dbReference type="AlphaFoldDB" id="A0A0J9X6B7"/>
<comment type="subcellular location">
    <subcellularLocation>
        <location evidence="1">Mitochondrion</location>
    </subcellularLocation>
</comment>
<dbReference type="Pfam" id="PF05047">
    <property type="entry name" value="L51_S25_CI-B8"/>
    <property type="match status" value="1"/>
</dbReference>
<evidence type="ECO:0000256" key="1">
    <source>
        <dbReference type="ARBA" id="ARBA00004173"/>
    </source>
</evidence>
<sequence>MSLPSARIPRQLARLNAIARGPGAIKLPANVKAINLSFKFQNKDGHMGPRKFWQKNLPQVQFHNPAMPISVSRKFAVTPEEAGKVPAVLSITFADGSEKSVNVKHKHSDEILEDLIRLTEATPVPIEEQPLLTRQSADVY</sequence>
<keyword evidence="3" id="KW-0496">Mitochondrion</keyword>
<dbReference type="GO" id="GO:0005840">
    <property type="term" value="C:ribosome"/>
    <property type="evidence" value="ECO:0007669"/>
    <property type="project" value="UniProtKB-KW"/>
</dbReference>
<dbReference type="Proteomes" id="UP000242525">
    <property type="component" value="Unassembled WGS sequence"/>
</dbReference>